<reference evidence="1" key="2">
    <citation type="submission" date="2020-09" db="EMBL/GenBank/DDBJ databases">
        <authorList>
            <person name="Sun Q."/>
            <person name="Zhou Y."/>
        </authorList>
    </citation>
    <scope>NUCLEOTIDE SEQUENCE</scope>
    <source>
        <strain evidence="1">CGMCC 1.15966</strain>
    </source>
</reference>
<evidence type="ECO:0000313" key="2">
    <source>
        <dbReference type="Proteomes" id="UP000614460"/>
    </source>
</evidence>
<proteinExistence type="predicted"/>
<organism evidence="1 2">
    <name type="scientific">Sphingobacterium cellulitidis</name>
    <dbReference type="NCBI Taxonomy" id="1768011"/>
    <lineage>
        <taxon>Bacteria</taxon>
        <taxon>Pseudomonadati</taxon>
        <taxon>Bacteroidota</taxon>
        <taxon>Sphingobacteriia</taxon>
        <taxon>Sphingobacteriales</taxon>
        <taxon>Sphingobacteriaceae</taxon>
        <taxon>Sphingobacterium</taxon>
    </lineage>
</organism>
<accession>A0A8H9KUR4</accession>
<sequence length="255" mass="29002">MENPVISEIISFIQGELDAEPIYIQEHGYGHIICPNLIFDIFITEDLFIEVPETDKRYIMLSAGQLEQQSEKIKNRLKVLAGQARKVHARKTVVARVDKGQGMSFQEENHLQVALPGKYRYGLFHEGELVSLAIFSAGRKMRDKAEGYRSFELLRFCHKSDYLIIGGLSKLIRRFITEFQPGDIMTYVDKDWSQDSSLKTIGFEEAGVREGGKYWISDNQQFQIGSLAELKVVEGQYPEGYLTQNTGSIKLVLAV</sequence>
<protein>
    <submittedName>
        <fullName evidence="1">Uncharacterized protein</fullName>
    </submittedName>
</protein>
<reference evidence="1" key="1">
    <citation type="journal article" date="2014" name="Int. J. Syst. Evol. Microbiol.">
        <title>Complete genome sequence of Corynebacterium casei LMG S-19264T (=DSM 44701T), isolated from a smear-ripened cheese.</title>
        <authorList>
            <consortium name="US DOE Joint Genome Institute (JGI-PGF)"/>
            <person name="Walter F."/>
            <person name="Albersmeier A."/>
            <person name="Kalinowski J."/>
            <person name="Ruckert C."/>
        </authorList>
    </citation>
    <scope>NUCLEOTIDE SEQUENCE</scope>
    <source>
        <strain evidence="1">CGMCC 1.15966</strain>
    </source>
</reference>
<dbReference type="RefSeq" id="WP_182497652.1">
    <property type="nucleotide sequence ID" value="NZ_BMKM01000001.1"/>
</dbReference>
<dbReference type="EMBL" id="BMKM01000001">
    <property type="protein sequence ID" value="GGE13602.1"/>
    <property type="molecule type" value="Genomic_DNA"/>
</dbReference>
<dbReference type="Proteomes" id="UP000614460">
    <property type="component" value="Unassembled WGS sequence"/>
</dbReference>
<dbReference type="AlphaFoldDB" id="A0A8H9KUR4"/>
<evidence type="ECO:0000313" key="1">
    <source>
        <dbReference type="EMBL" id="GGE13602.1"/>
    </source>
</evidence>
<gene>
    <name evidence="1" type="ORF">GCM10011516_09330</name>
</gene>
<name>A0A8H9KUR4_9SPHI</name>
<keyword evidence="2" id="KW-1185">Reference proteome</keyword>
<comment type="caution">
    <text evidence="1">The sequence shown here is derived from an EMBL/GenBank/DDBJ whole genome shotgun (WGS) entry which is preliminary data.</text>
</comment>